<organism evidence="8 9">
    <name type="scientific">Zingiber officinale</name>
    <name type="common">Ginger</name>
    <name type="synonym">Amomum zingiber</name>
    <dbReference type="NCBI Taxonomy" id="94328"/>
    <lineage>
        <taxon>Eukaryota</taxon>
        <taxon>Viridiplantae</taxon>
        <taxon>Streptophyta</taxon>
        <taxon>Embryophyta</taxon>
        <taxon>Tracheophyta</taxon>
        <taxon>Spermatophyta</taxon>
        <taxon>Magnoliopsida</taxon>
        <taxon>Liliopsida</taxon>
        <taxon>Zingiberales</taxon>
        <taxon>Zingiberaceae</taxon>
        <taxon>Zingiber</taxon>
    </lineage>
</organism>
<sequence>MASLSDIPTVLENQVAGAGFNSNGADLHMGIPPPLDRSLPANYFDFQTSDLISYSNHDACKVYAQPTGHEGLLDSIVDNAILPPSDYVQATGSEDLLESKNYAISMIISSERTQDKEAKNVIDENQQRNNASLVLSDHSKPVKLLAVIAKHHRGKLRQRIHPWTDTIGGMTKKIEYSTEGHVAEIIYKGSHKHPKANPSFNHASNCLTKQMAINDYSSHKRNLDNVKMSSYARSACQPKYTILIESCDEFVLDDGFHWRKYGQKVVKGNSNPRSYYKCTYPECMVRKHIERAPNDNKQVLMTYEGHHKHEIPAARYNMNKNLNHVVTPSLNLGGTRVPSSHHNQDNMVLEARVETPTMATQERFTGFEFPNLLNMAPSRTFSAEQWASPNISFGSTIMPFAGLHGPPLVSSGMVMTIMSKVKGTQEHGASSSIALLALQANWQQKKKSSPQRLFQSEPPLFEREVYQEGPPPLQASIPIGYQSMVAMVPSQPRQI</sequence>
<keyword evidence="3" id="KW-0805">Transcription regulation</keyword>
<dbReference type="Pfam" id="PF03106">
    <property type="entry name" value="WRKY"/>
    <property type="match status" value="1"/>
</dbReference>
<dbReference type="InterPro" id="IPR044810">
    <property type="entry name" value="WRKY_plant"/>
</dbReference>
<feature type="domain" description="WRKY" evidence="7">
    <location>
        <begin position="247"/>
        <end position="312"/>
    </location>
</feature>
<dbReference type="GO" id="GO:0003700">
    <property type="term" value="F:DNA-binding transcription factor activity"/>
    <property type="evidence" value="ECO:0007669"/>
    <property type="project" value="InterPro"/>
</dbReference>
<dbReference type="GO" id="GO:0005634">
    <property type="term" value="C:nucleus"/>
    <property type="evidence" value="ECO:0007669"/>
    <property type="project" value="UniProtKB-SubCell"/>
</dbReference>
<keyword evidence="6" id="KW-0539">Nucleus</keyword>
<accession>A0A8J5L4I8</accession>
<evidence type="ECO:0000313" key="9">
    <source>
        <dbReference type="Proteomes" id="UP000734854"/>
    </source>
</evidence>
<dbReference type="EMBL" id="JACMSC010000008">
    <property type="protein sequence ID" value="KAG6511840.1"/>
    <property type="molecule type" value="Genomic_DNA"/>
</dbReference>
<reference evidence="8 9" key="1">
    <citation type="submission" date="2020-08" db="EMBL/GenBank/DDBJ databases">
        <title>Plant Genome Project.</title>
        <authorList>
            <person name="Zhang R.-G."/>
        </authorList>
    </citation>
    <scope>NUCLEOTIDE SEQUENCE [LARGE SCALE GENOMIC DNA]</scope>
    <source>
        <tissue evidence="8">Rhizome</tissue>
    </source>
</reference>
<name>A0A8J5L4I8_ZINOF</name>
<evidence type="ECO:0000256" key="3">
    <source>
        <dbReference type="ARBA" id="ARBA00023015"/>
    </source>
</evidence>
<evidence type="ECO:0000259" key="7">
    <source>
        <dbReference type="PROSITE" id="PS50811"/>
    </source>
</evidence>
<comment type="caution">
    <text evidence="8">The sequence shown here is derived from an EMBL/GenBank/DDBJ whole genome shotgun (WGS) entry which is preliminary data.</text>
</comment>
<proteinExistence type="predicted"/>
<dbReference type="InterPro" id="IPR003657">
    <property type="entry name" value="WRKY_dom"/>
</dbReference>
<dbReference type="PANTHER" id="PTHR31221">
    <property type="entry name" value="WRKY TRANSCRIPTION FACTOR PROTEIN 1-RELATED"/>
    <property type="match status" value="1"/>
</dbReference>
<comment type="subcellular location">
    <subcellularLocation>
        <location evidence="1">Nucleus</location>
    </subcellularLocation>
</comment>
<evidence type="ECO:0000256" key="2">
    <source>
        <dbReference type="ARBA" id="ARBA00022737"/>
    </source>
</evidence>
<keyword evidence="9" id="KW-1185">Reference proteome</keyword>
<dbReference type="PANTHER" id="PTHR31221:SF338">
    <property type="entry name" value="OS08G0499300 PROTEIN"/>
    <property type="match status" value="1"/>
</dbReference>
<dbReference type="FunFam" id="2.20.25.80:FF:000006">
    <property type="entry name" value="WRKY transcription factor"/>
    <property type="match status" value="1"/>
</dbReference>
<dbReference type="SUPFAM" id="SSF118290">
    <property type="entry name" value="WRKY DNA-binding domain"/>
    <property type="match status" value="1"/>
</dbReference>
<dbReference type="SMART" id="SM00774">
    <property type="entry name" value="WRKY"/>
    <property type="match status" value="1"/>
</dbReference>
<evidence type="ECO:0000256" key="1">
    <source>
        <dbReference type="ARBA" id="ARBA00004123"/>
    </source>
</evidence>
<evidence type="ECO:0000313" key="8">
    <source>
        <dbReference type="EMBL" id="KAG6511840.1"/>
    </source>
</evidence>
<dbReference type="AlphaFoldDB" id="A0A8J5L4I8"/>
<dbReference type="InterPro" id="IPR036576">
    <property type="entry name" value="WRKY_dom_sf"/>
</dbReference>
<evidence type="ECO:0000256" key="6">
    <source>
        <dbReference type="ARBA" id="ARBA00023242"/>
    </source>
</evidence>
<protein>
    <recommendedName>
        <fullName evidence="7">WRKY domain-containing protein</fullName>
    </recommendedName>
</protein>
<dbReference type="GO" id="GO:0043565">
    <property type="term" value="F:sequence-specific DNA binding"/>
    <property type="evidence" value="ECO:0007669"/>
    <property type="project" value="InterPro"/>
</dbReference>
<keyword evidence="4" id="KW-0238">DNA-binding</keyword>
<keyword evidence="2" id="KW-0677">Repeat</keyword>
<gene>
    <name evidence="8" type="ORF">ZIOFF_029918</name>
</gene>
<dbReference type="Proteomes" id="UP000734854">
    <property type="component" value="Unassembled WGS sequence"/>
</dbReference>
<dbReference type="PROSITE" id="PS50811">
    <property type="entry name" value="WRKY"/>
    <property type="match status" value="1"/>
</dbReference>
<keyword evidence="5" id="KW-0804">Transcription</keyword>
<dbReference type="Gene3D" id="2.20.25.80">
    <property type="entry name" value="WRKY domain"/>
    <property type="match status" value="1"/>
</dbReference>
<evidence type="ECO:0000256" key="4">
    <source>
        <dbReference type="ARBA" id="ARBA00023125"/>
    </source>
</evidence>
<evidence type="ECO:0000256" key="5">
    <source>
        <dbReference type="ARBA" id="ARBA00023163"/>
    </source>
</evidence>